<keyword evidence="3" id="KW-1185">Reference proteome</keyword>
<evidence type="ECO:0000256" key="1">
    <source>
        <dbReference type="SAM" id="SignalP"/>
    </source>
</evidence>
<reference evidence="2 3" key="1">
    <citation type="submission" date="2018-06" db="EMBL/GenBank/DDBJ databases">
        <title>Genomic Encyclopedia of Archaeal and Bacterial Type Strains, Phase II (KMG-II): from individual species to whole genera.</title>
        <authorList>
            <person name="Goeker M."/>
        </authorList>
    </citation>
    <scope>NUCLEOTIDE SEQUENCE [LARGE SCALE GENOMIC DNA]</scope>
    <source>
        <strain evidence="2 3">DSM 6779</strain>
    </source>
</reference>
<name>A0A2W7P124_9BACT</name>
<accession>A0A2W7P124</accession>
<evidence type="ECO:0000313" key="2">
    <source>
        <dbReference type="EMBL" id="PZX19146.1"/>
    </source>
</evidence>
<feature type="chain" id="PRO_5015839912" description="Outer membrane protein with beta-barrel domain" evidence="1">
    <location>
        <begin position="27"/>
        <end position="175"/>
    </location>
</feature>
<protein>
    <recommendedName>
        <fullName evidence="4">Outer membrane protein with beta-barrel domain</fullName>
    </recommendedName>
</protein>
<dbReference type="AlphaFoldDB" id="A0A2W7P124"/>
<sequence>MKGHNFKHMKTTYLLIAFLTALLATANGQDYQHAVKIKPFGELCISYKRITGFEKGYEVMLSDLENGYSVTGLMVHHTPVLPRKSSKWFFTYGYGAHAGLFHQYEVYNPFRPFDPPREINRRYVALGLDGSAGVEYRMLRHPFLFSWDVNPNIEFLGPDVFRVNIYSNLGVAFVF</sequence>
<dbReference type="Proteomes" id="UP000249239">
    <property type="component" value="Unassembled WGS sequence"/>
</dbReference>
<comment type="caution">
    <text evidence="2">The sequence shown here is derived from an EMBL/GenBank/DDBJ whole genome shotgun (WGS) entry which is preliminary data.</text>
</comment>
<organism evidence="2 3">
    <name type="scientific">Breznakibacter xylanolyticus</name>
    <dbReference type="NCBI Taxonomy" id="990"/>
    <lineage>
        <taxon>Bacteria</taxon>
        <taxon>Pseudomonadati</taxon>
        <taxon>Bacteroidota</taxon>
        <taxon>Bacteroidia</taxon>
        <taxon>Marinilabiliales</taxon>
        <taxon>Marinilabiliaceae</taxon>
        <taxon>Breznakibacter</taxon>
    </lineage>
</organism>
<keyword evidence="1" id="KW-0732">Signal</keyword>
<gene>
    <name evidence="2" type="ORF">LX69_00813</name>
</gene>
<dbReference type="EMBL" id="QKZK01000005">
    <property type="protein sequence ID" value="PZX19146.1"/>
    <property type="molecule type" value="Genomic_DNA"/>
</dbReference>
<evidence type="ECO:0008006" key="4">
    <source>
        <dbReference type="Google" id="ProtNLM"/>
    </source>
</evidence>
<evidence type="ECO:0000313" key="3">
    <source>
        <dbReference type="Proteomes" id="UP000249239"/>
    </source>
</evidence>
<proteinExistence type="predicted"/>
<feature type="signal peptide" evidence="1">
    <location>
        <begin position="1"/>
        <end position="26"/>
    </location>
</feature>